<comment type="subcellular location">
    <subcellularLocation>
        <location evidence="1">Fimbrium</location>
    </subcellularLocation>
</comment>
<feature type="chain" id="PRO_5001718553" evidence="5">
    <location>
        <begin position="25"/>
        <end position="175"/>
    </location>
</feature>
<dbReference type="eggNOG" id="COG3539">
    <property type="taxonomic scope" value="Bacteria"/>
</dbReference>
<feature type="signal peptide" evidence="5">
    <location>
        <begin position="1"/>
        <end position="24"/>
    </location>
</feature>
<dbReference type="OrthoDB" id="6494728at2"/>
<dbReference type="InterPro" id="IPR050263">
    <property type="entry name" value="Bact_Fimbrial_Adh_Pro"/>
</dbReference>
<dbReference type="EMBL" id="CP009048">
    <property type="protein sequence ID" value="AIL62388.1"/>
    <property type="molecule type" value="Genomic_DNA"/>
</dbReference>
<dbReference type="GO" id="GO:0009289">
    <property type="term" value="C:pilus"/>
    <property type="evidence" value="ECO:0007669"/>
    <property type="project" value="UniProtKB-SubCell"/>
</dbReference>
<evidence type="ECO:0000256" key="1">
    <source>
        <dbReference type="ARBA" id="ARBA00004561"/>
    </source>
</evidence>
<dbReference type="InterPro" id="IPR039458">
    <property type="entry name" value="FimA-like"/>
</dbReference>
<evidence type="ECO:0000256" key="4">
    <source>
        <dbReference type="ARBA" id="ARBA00023263"/>
    </source>
</evidence>
<evidence type="ECO:0000256" key="3">
    <source>
        <dbReference type="ARBA" id="ARBA00022729"/>
    </source>
</evidence>
<dbReference type="InterPro" id="IPR008966">
    <property type="entry name" value="Adhesion_dom_sf"/>
</dbReference>
<dbReference type="RefSeq" id="WP_038612385.1">
    <property type="nucleotide sequence ID" value="NZ_CP009048.1"/>
</dbReference>
<name>A0A077FAQ3_9PSED</name>
<dbReference type="Pfam" id="PF16970">
    <property type="entry name" value="FimA"/>
    <property type="match status" value="1"/>
</dbReference>
<evidence type="ECO:0000256" key="5">
    <source>
        <dbReference type="SAM" id="SignalP"/>
    </source>
</evidence>
<dbReference type="AlphaFoldDB" id="A0A077FAQ3"/>
<organism evidence="6 7">
    <name type="scientific">Pseudomonas alkylphenolica</name>
    <dbReference type="NCBI Taxonomy" id="237609"/>
    <lineage>
        <taxon>Bacteria</taxon>
        <taxon>Pseudomonadati</taxon>
        <taxon>Pseudomonadota</taxon>
        <taxon>Gammaproteobacteria</taxon>
        <taxon>Pseudomonadales</taxon>
        <taxon>Pseudomonadaceae</taxon>
        <taxon>Pseudomonas</taxon>
    </lineage>
</organism>
<evidence type="ECO:0000256" key="2">
    <source>
        <dbReference type="ARBA" id="ARBA00006671"/>
    </source>
</evidence>
<dbReference type="HOGENOM" id="CLU_088965_2_4_6"/>
<protein>
    <submittedName>
        <fullName evidence="6">P pilus assembly protein, pilin FimA</fullName>
    </submittedName>
</protein>
<gene>
    <name evidence="6" type="ORF">PSAKL28_32210</name>
</gene>
<dbReference type="SUPFAM" id="SSF49401">
    <property type="entry name" value="Bacterial adhesins"/>
    <property type="match status" value="1"/>
</dbReference>
<keyword evidence="4" id="KW-0281">Fimbrium</keyword>
<dbReference type="Proteomes" id="UP000028931">
    <property type="component" value="Chromosome"/>
</dbReference>
<reference evidence="6 7" key="1">
    <citation type="submission" date="2014-07" db="EMBL/GenBank/DDBJ databases">
        <authorList>
            <person name="Lee K."/>
            <person name="Lim J.Y."/>
            <person name="Hwang I."/>
        </authorList>
    </citation>
    <scope>NUCLEOTIDE SEQUENCE [LARGE SCALE GENOMIC DNA]</scope>
    <source>
        <strain evidence="6 7">KL28</strain>
    </source>
</reference>
<dbReference type="KEGG" id="palk:PSAKL28_32210"/>
<proteinExistence type="inferred from homology"/>
<dbReference type="PANTHER" id="PTHR33420">
    <property type="entry name" value="FIMBRIAL SUBUNIT ELFA-RELATED"/>
    <property type="match status" value="1"/>
</dbReference>
<dbReference type="GO" id="GO:0007155">
    <property type="term" value="P:cell adhesion"/>
    <property type="evidence" value="ECO:0007669"/>
    <property type="project" value="InterPro"/>
</dbReference>
<dbReference type="Gene3D" id="2.60.40.1090">
    <property type="entry name" value="Fimbrial-type adhesion domain"/>
    <property type="match status" value="1"/>
</dbReference>
<evidence type="ECO:0000313" key="7">
    <source>
        <dbReference type="Proteomes" id="UP000028931"/>
    </source>
</evidence>
<comment type="similarity">
    <text evidence="2">Belongs to the fimbrial protein family.</text>
</comment>
<dbReference type="PANTHER" id="PTHR33420:SF3">
    <property type="entry name" value="FIMBRIAL SUBUNIT ELFA"/>
    <property type="match status" value="1"/>
</dbReference>
<evidence type="ECO:0000313" key="6">
    <source>
        <dbReference type="EMBL" id="AIL62388.1"/>
    </source>
</evidence>
<dbReference type="InterPro" id="IPR036937">
    <property type="entry name" value="Adhesion_dom_fimbrial_sf"/>
</dbReference>
<accession>A0A077FAQ3</accession>
<sequence length="175" mass="18227">MKPSKKHLLALGCSLFLSAGLAQADGQMRFSGSVLASTCQVNGGQNDVAVQLPPVQARLLANPGQVAGITPFALRLTNCSSGLNRVSTYFEPGPTVNPEGRLRVDAGGSANVDVQLRNSSNSPMNLAGAQGSQNSQIVSINNGQAVLNYSAAYYSLGSTTPGLVNTRVQYTLIYP</sequence>
<keyword evidence="3 5" id="KW-0732">Signal</keyword>